<feature type="signal peptide" evidence="8">
    <location>
        <begin position="1"/>
        <end position="20"/>
    </location>
</feature>
<feature type="coiled-coil region" evidence="6">
    <location>
        <begin position="1535"/>
        <end position="1569"/>
    </location>
</feature>
<accession>A0A409W9R5</accession>
<keyword evidence="5" id="KW-0472">Membrane</keyword>
<gene>
    <name evidence="11" type="ORF">CVT24_007431</name>
</gene>
<name>A0A409W9R5_9AGAR</name>
<evidence type="ECO:0000256" key="3">
    <source>
        <dbReference type="ARBA" id="ARBA00022448"/>
    </source>
</evidence>
<dbReference type="InterPro" id="IPR031728">
    <property type="entry name" value="GlcAase_C"/>
</dbReference>
<feature type="domain" description="Clathrin/coatomer adaptor adaptin-like N-terminal" evidence="9">
    <location>
        <begin position="509"/>
        <end position="1048"/>
    </location>
</feature>
<protein>
    <recommendedName>
        <fullName evidence="13">Clathrin/coatomer adaptor adaptin-like N-terminal domain-containing protein</fullName>
    </recommendedName>
</protein>
<dbReference type="Pfam" id="PF01602">
    <property type="entry name" value="Adaptin_N"/>
    <property type="match status" value="1"/>
</dbReference>
<evidence type="ECO:0000256" key="8">
    <source>
        <dbReference type="SAM" id="SignalP"/>
    </source>
</evidence>
<evidence type="ECO:0008006" key="13">
    <source>
        <dbReference type="Google" id="ProtNLM"/>
    </source>
</evidence>
<feature type="compositionally biased region" description="Polar residues" evidence="7">
    <location>
        <begin position="1145"/>
        <end position="1159"/>
    </location>
</feature>
<dbReference type="OrthoDB" id="10254310at2759"/>
<evidence type="ECO:0000256" key="1">
    <source>
        <dbReference type="ARBA" id="ARBA00004308"/>
    </source>
</evidence>
<dbReference type="InterPro" id="IPR002553">
    <property type="entry name" value="Clathrin/coatomer_adapt-like_N"/>
</dbReference>
<dbReference type="InterPro" id="IPR026739">
    <property type="entry name" value="AP_beta"/>
</dbReference>
<dbReference type="STRING" id="181874.A0A409W9R5"/>
<evidence type="ECO:0000256" key="6">
    <source>
        <dbReference type="SAM" id="Coils"/>
    </source>
</evidence>
<evidence type="ECO:0000256" key="2">
    <source>
        <dbReference type="ARBA" id="ARBA00006613"/>
    </source>
</evidence>
<dbReference type="InterPro" id="IPR016024">
    <property type="entry name" value="ARM-type_fold"/>
</dbReference>
<dbReference type="SUPFAM" id="SSF51445">
    <property type="entry name" value="(Trans)glycosidases"/>
    <property type="match status" value="1"/>
</dbReference>
<dbReference type="GO" id="GO:0030117">
    <property type="term" value="C:membrane coat"/>
    <property type="evidence" value="ECO:0007669"/>
    <property type="project" value="InterPro"/>
</dbReference>
<comment type="subcellular location">
    <subcellularLocation>
        <location evidence="1">Endomembrane system</location>
    </subcellularLocation>
</comment>
<keyword evidence="4" id="KW-0653">Protein transport</keyword>
<dbReference type="InParanoid" id="A0A409W9R5"/>
<dbReference type="InterPro" id="IPR011989">
    <property type="entry name" value="ARM-like"/>
</dbReference>
<dbReference type="GO" id="GO:0012505">
    <property type="term" value="C:endomembrane system"/>
    <property type="evidence" value="ECO:0007669"/>
    <property type="project" value="UniProtKB-SubCell"/>
</dbReference>
<evidence type="ECO:0000256" key="5">
    <source>
        <dbReference type="ARBA" id="ARBA00023136"/>
    </source>
</evidence>
<dbReference type="Gene3D" id="1.25.10.10">
    <property type="entry name" value="Leucine-rich Repeat Variant"/>
    <property type="match status" value="1"/>
</dbReference>
<proteinExistence type="inferred from homology"/>
<dbReference type="GO" id="GO:0016192">
    <property type="term" value="P:vesicle-mediated transport"/>
    <property type="evidence" value="ECO:0007669"/>
    <property type="project" value="InterPro"/>
</dbReference>
<dbReference type="PANTHER" id="PTHR11134">
    <property type="entry name" value="ADAPTOR COMPLEX SUBUNIT BETA FAMILY MEMBER"/>
    <property type="match status" value="1"/>
</dbReference>
<reference evidence="11 12" key="1">
    <citation type="journal article" date="2018" name="Evol. Lett.">
        <title>Horizontal gene cluster transfer increased hallucinogenic mushroom diversity.</title>
        <authorList>
            <person name="Reynolds H.T."/>
            <person name="Vijayakumar V."/>
            <person name="Gluck-Thaler E."/>
            <person name="Korotkin H.B."/>
            <person name="Matheny P.B."/>
            <person name="Slot J.C."/>
        </authorList>
    </citation>
    <scope>NUCLEOTIDE SEQUENCE [LARGE SCALE GENOMIC DNA]</scope>
    <source>
        <strain evidence="11 12">2629</strain>
    </source>
</reference>
<dbReference type="SUPFAM" id="SSF48371">
    <property type="entry name" value="ARM repeat"/>
    <property type="match status" value="1"/>
</dbReference>
<evidence type="ECO:0000256" key="7">
    <source>
        <dbReference type="SAM" id="MobiDB-lite"/>
    </source>
</evidence>
<comment type="caution">
    <text evidence="11">The sequence shown here is derived from an EMBL/GenBank/DDBJ whole genome shotgun (WGS) entry which is preliminary data.</text>
</comment>
<feature type="compositionally biased region" description="Acidic residues" evidence="7">
    <location>
        <begin position="1188"/>
        <end position="1230"/>
    </location>
</feature>
<dbReference type="EMBL" id="NHTK01005689">
    <property type="protein sequence ID" value="PPQ75253.1"/>
    <property type="molecule type" value="Genomic_DNA"/>
</dbReference>
<keyword evidence="8" id="KW-0732">Signal</keyword>
<feature type="compositionally biased region" description="Polar residues" evidence="7">
    <location>
        <begin position="1604"/>
        <end position="1614"/>
    </location>
</feature>
<dbReference type="InterPro" id="IPR017853">
    <property type="entry name" value="GH"/>
</dbReference>
<dbReference type="Pfam" id="PF16862">
    <property type="entry name" value="Glyco_hydro_79C"/>
    <property type="match status" value="1"/>
</dbReference>
<evidence type="ECO:0000259" key="9">
    <source>
        <dbReference type="Pfam" id="PF01602"/>
    </source>
</evidence>
<feature type="domain" description="Beta-glucuronidase C-terminal" evidence="10">
    <location>
        <begin position="421"/>
        <end position="471"/>
    </location>
</feature>
<sequence>MTPLAAVCIFIFSTIGFVDSLVVSISDSSPSGAITLSPSLLSFSIEQDRWTDWVGATQRNDFFFNTLDNLAMLTGEPPQIRIGANSEDHTNFGANIPFSQAIFPSITPTVPYPEATNITVGDGYYQTAKFLPPNTHVIWGLNLGQNNLTSAFLNVKSLIKGFSAPSIRDAGIVLDAIEIGNEPDLYSNNGARSKSYTSAQYVEEWTTFASNVTAAAKLTAGSRPQFWGAAFAGSSHSNSGFSPQAIFSEGILVSAPGKLISTLSQHRYSGSFCSGSGGLLQDLMTKSTIRGNLSVFSPDIAATRAKGLDYVLGETNSYSCHGAPGVSNTAGAALWTLDYLLYAAQIGISRVFFHVGIGFKYNLVQPVSLTHSIIDGSPLPSPLPPHVQPQYYAAIIAAEAIGQNSNVKSVELAFDDPRLAGYAFYEAGKVVRAIIINSQAFFTTTSTARGQKHVEVSGLTPSRKMTIKRLRPSYWNHLLDPESFSEHTRDLAIGRGSGASYLDTSDDKTKNIRKQLDSTSDREKLDAMKRLVALISKGRNVSEYFAQVVKNVASQNLEIRKLVYIYLLRYAEHDPDLALLSINTFQKDLTDSNPLIRAMALRVLSGIKVPMIGSIVVLAIKKCAADISPYVRKAAALAIPKCYELDNSHLPALIEVITSMLKDRSPLSIGSVVVAFEAVCPTRLDLLHQHYRRLCKILLDVDEWGQVGLMNLLLRYVRTMLARPIIHEGPNGTEEELDKDLKLLLDSVDPVFLSRNPSVVLAAAKVFFYVAPPSYWTKFVNPVLRLLLSSKEQERVALTDIYLIAKYTPELFSPHFSRFLVRADDPQATKILKIRLLSKLINSENYPTILREFINYSQDVDDEAVSVAIHSLGNCAVRIPESVSQCLTALISMIKSPQDIVVTHAVMVLKYLVQLQLVTPTSASFSTSAQSPISIIAHLARKISDIKHAHARACVIWLVGQYAASNEKSSGPEGIAPWAPDVLREMAKNFTQESSLVKLQVLTLAAKLMVLSTHDQTLLLLSRYVFSLARYDLNYDVRDRGRTLASLLLGTGTQMDGIQSEDRGGVILRREQVKLVLFEGKSGIMDSDECYLDDSRILLGSLSRVTGKSMKMDDILPDWLEKGVESKIRDTEEEKAPAPPAPMAISSTGFPGTRNSSTPPVILTPTDVSRPSSSNGAKGAFKDLDAFYAEDDKEEEEEEEEEEDAEEESETGSEGDDDEEEEDEENEEEQNESKGVNSENGFNSTTGQTDDEGETEDSSCEDETNGLILKPIMSRAMMNRIPPEREPTRYFDAPSPPPELLSPMASAENILPPPVTEVKQANVTDPSPNGSSSPPPQTSAKSPVEHPNGSDGWLPTEEPKSMPEPQVASAAPAVIPSDRSKEPPPAVVNAAVPADETARPSRVGSITSRRTGASLKRVGSAFANGAGTTGPEATAEPDEELENRIAEAHQSLTPKQRSKVRREEAKHSKRLSRIIKEEAKTEKKSLAMAISDLENLQKHQKAAIKSEARIQSVHQQLLTKFKKQEAAYLNAKNAYDIALAQLQAEEQTLETLRQNSLEATERVQEKAAEVDRLRTTLAVDARERELKLGELKGKPPKGNRRSGFWSTNQPQPLS</sequence>
<keyword evidence="3" id="KW-0813">Transport</keyword>
<evidence type="ECO:0000313" key="11">
    <source>
        <dbReference type="EMBL" id="PPQ75253.1"/>
    </source>
</evidence>
<keyword evidence="6" id="KW-0175">Coiled coil</keyword>
<feature type="compositionally biased region" description="Acidic residues" evidence="7">
    <location>
        <begin position="1249"/>
        <end position="1264"/>
    </location>
</feature>
<feature type="compositionally biased region" description="Polar residues" evidence="7">
    <location>
        <begin position="1166"/>
        <end position="1176"/>
    </location>
</feature>
<feature type="compositionally biased region" description="Polar residues" evidence="7">
    <location>
        <begin position="1233"/>
        <end position="1243"/>
    </location>
</feature>
<dbReference type="GO" id="GO:0006886">
    <property type="term" value="P:intracellular protein transport"/>
    <property type="evidence" value="ECO:0007669"/>
    <property type="project" value="InterPro"/>
</dbReference>
<dbReference type="Gene3D" id="3.20.20.80">
    <property type="entry name" value="Glycosidases"/>
    <property type="match status" value="1"/>
</dbReference>
<feature type="region of interest" description="Disordered" evidence="7">
    <location>
        <begin position="1587"/>
        <end position="1614"/>
    </location>
</feature>
<evidence type="ECO:0000313" key="12">
    <source>
        <dbReference type="Proteomes" id="UP000284842"/>
    </source>
</evidence>
<feature type="chain" id="PRO_5019165714" description="Clathrin/coatomer adaptor adaptin-like N-terminal domain-containing protein" evidence="8">
    <location>
        <begin position="21"/>
        <end position="1614"/>
    </location>
</feature>
<evidence type="ECO:0000256" key="4">
    <source>
        <dbReference type="ARBA" id="ARBA00022927"/>
    </source>
</evidence>
<keyword evidence="12" id="KW-1185">Reference proteome</keyword>
<comment type="similarity">
    <text evidence="2">Belongs to the adaptor complexes large subunit family.</text>
</comment>
<feature type="region of interest" description="Disordered" evidence="7">
    <location>
        <begin position="1129"/>
        <end position="1473"/>
    </location>
</feature>
<dbReference type="Proteomes" id="UP000284842">
    <property type="component" value="Unassembled WGS sequence"/>
</dbReference>
<organism evidence="11 12">
    <name type="scientific">Panaeolus cyanescens</name>
    <dbReference type="NCBI Taxonomy" id="181874"/>
    <lineage>
        <taxon>Eukaryota</taxon>
        <taxon>Fungi</taxon>
        <taxon>Dikarya</taxon>
        <taxon>Basidiomycota</taxon>
        <taxon>Agaricomycotina</taxon>
        <taxon>Agaricomycetes</taxon>
        <taxon>Agaricomycetidae</taxon>
        <taxon>Agaricales</taxon>
        <taxon>Agaricineae</taxon>
        <taxon>Galeropsidaceae</taxon>
        <taxon>Panaeolus</taxon>
    </lineage>
</organism>
<evidence type="ECO:0000259" key="10">
    <source>
        <dbReference type="Pfam" id="PF16862"/>
    </source>
</evidence>